<keyword evidence="3" id="KW-1185">Reference proteome</keyword>
<comment type="caution">
    <text evidence="2">The sequence shown here is derived from an EMBL/GenBank/DDBJ whole genome shotgun (WGS) entry which is preliminary data.</text>
</comment>
<dbReference type="EMBL" id="NAJO01000077">
    <property type="protein sequence ID" value="OQN95856.1"/>
    <property type="molecule type" value="Genomic_DNA"/>
</dbReference>
<dbReference type="Gene3D" id="3.30.70.100">
    <property type="match status" value="2"/>
</dbReference>
<accession>A0A1V8S9N7</accession>
<proteinExistence type="predicted"/>
<gene>
    <name evidence="2" type="ORF">B0A48_18141</name>
</gene>
<protein>
    <recommendedName>
        <fullName evidence="1">ABM domain-containing protein</fullName>
    </recommendedName>
</protein>
<evidence type="ECO:0000313" key="3">
    <source>
        <dbReference type="Proteomes" id="UP000192596"/>
    </source>
</evidence>
<name>A0A1V8S9N7_9PEZI</name>
<dbReference type="Pfam" id="PF03992">
    <property type="entry name" value="ABM"/>
    <property type="match status" value="1"/>
</dbReference>
<dbReference type="STRING" id="1507870.A0A1V8S9N7"/>
<evidence type="ECO:0000313" key="2">
    <source>
        <dbReference type="EMBL" id="OQN95856.1"/>
    </source>
</evidence>
<dbReference type="Proteomes" id="UP000192596">
    <property type="component" value="Unassembled WGS sequence"/>
</dbReference>
<dbReference type="InterPro" id="IPR011008">
    <property type="entry name" value="Dimeric_a/b-barrel"/>
</dbReference>
<dbReference type="InterPro" id="IPR007138">
    <property type="entry name" value="ABM_dom"/>
</dbReference>
<organism evidence="2 3">
    <name type="scientific">Cryoendolithus antarcticus</name>
    <dbReference type="NCBI Taxonomy" id="1507870"/>
    <lineage>
        <taxon>Eukaryota</taxon>
        <taxon>Fungi</taxon>
        <taxon>Dikarya</taxon>
        <taxon>Ascomycota</taxon>
        <taxon>Pezizomycotina</taxon>
        <taxon>Dothideomycetes</taxon>
        <taxon>Dothideomycetidae</taxon>
        <taxon>Cladosporiales</taxon>
        <taxon>Cladosporiaceae</taxon>
        <taxon>Cryoendolithus</taxon>
    </lineage>
</organism>
<dbReference type="SUPFAM" id="SSF54909">
    <property type="entry name" value="Dimeric alpha+beta barrel"/>
    <property type="match status" value="1"/>
</dbReference>
<reference evidence="3" key="1">
    <citation type="submission" date="2017-03" db="EMBL/GenBank/DDBJ databases">
        <title>Genomes of endolithic fungi from Antarctica.</title>
        <authorList>
            <person name="Coleine C."/>
            <person name="Masonjones S."/>
            <person name="Stajich J.E."/>
        </authorList>
    </citation>
    <scope>NUCLEOTIDE SEQUENCE [LARGE SCALE GENOMIC DNA]</scope>
    <source>
        <strain evidence="3">CCFEE 5527</strain>
    </source>
</reference>
<feature type="domain" description="ABM" evidence="1">
    <location>
        <begin position="26"/>
        <end position="82"/>
    </location>
</feature>
<dbReference type="AlphaFoldDB" id="A0A1V8S9N7"/>
<dbReference type="InParanoid" id="A0A1V8S9N7"/>
<dbReference type="OrthoDB" id="3830579at2759"/>
<evidence type="ECO:0000259" key="1">
    <source>
        <dbReference type="Pfam" id="PF03992"/>
    </source>
</evidence>
<sequence length="215" mass="23465">MPTIEVVVFPIAEGADIGDPDSKAAKVLSENIDLIKQQPGAQGVHFGLQIENPGLLQLFIIWESIDAHKKFQGSESYGPFQKKFGQILASKPTIVHVDFEPYSSVATALGAPCTEVASFYFNGTPPKSYVSDALKIEPVLKEHAAGYIGGALGVSYEELERDGVKGQVGVLVLGWESKAKHMEFRETSAFRENISMLRGESKGIEMHHVQFMEAV</sequence>